<comment type="caution">
    <text evidence="7">The sequence shown here is derived from an EMBL/GenBank/DDBJ whole genome shotgun (WGS) entry which is preliminary data.</text>
</comment>
<feature type="transmembrane region" description="Helical" evidence="5">
    <location>
        <begin position="342"/>
        <end position="360"/>
    </location>
</feature>
<dbReference type="PANTHER" id="PTHR42718">
    <property type="entry name" value="MAJOR FACILITATOR SUPERFAMILY MULTIDRUG TRANSPORTER MFSC"/>
    <property type="match status" value="1"/>
</dbReference>
<reference evidence="7" key="1">
    <citation type="submission" date="2023-10" db="EMBL/GenBank/DDBJ databases">
        <title>Whole Genome based description of the genera Actinobaculum and Actinotignum reveals a complex phylogenetic relationship within the species included in the genus Actinotignum.</title>
        <authorList>
            <person name="Jensen C.S."/>
            <person name="Dargis R."/>
            <person name="Kemp M."/>
            <person name="Christensen J.J."/>
        </authorList>
    </citation>
    <scope>NUCLEOTIDE SEQUENCE</scope>
    <source>
        <strain evidence="7">SLA_B511</strain>
    </source>
</reference>
<evidence type="ECO:0000313" key="7">
    <source>
        <dbReference type="EMBL" id="MDY5155622.1"/>
    </source>
</evidence>
<dbReference type="Pfam" id="PF07690">
    <property type="entry name" value="MFS_1"/>
    <property type="match status" value="1"/>
</dbReference>
<dbReference type="PRINTS" id="PR01036">
    <property type="entry name" value="TCRTETB"/>
</dbReference>
<dbReference type="Proteomes" id="UP001281731">
    <property type="component" value="Unassembled WGS sequence"/>
</dbReference>
<evidence type="ECO:0000259" key="6">
    <source>
        <dbReference type="PROSITE" id="PS50850"/>
    </source>
</evidence>
<keyword evidence="3 5" id="KW-1133">Transmembrane helix</keyword>
<gene>
    <name evidence="7" type="ORF">R6G80_07810</name>
</gene>
<sequence length="513" mass="55578">MPNSRYFQVPGSPRYFDRNKILLVLMVALVISLVQVSSVNNLLPIIEEHLHAQRADIQWVLSGYALAFGLLLVPAGRIGDIFGRSSMWIIGMAVFTLGCTLCSLAISPLMLNTARIIQGVGAGIFSPQVTGMIQQYFEGRARAKAFSYMGLAVSASVAVGPLISGGFVQLFGTIGWRHSFFFNVPLGLIGIISGFFLLPFAKERRTVGKKATEVAEEYRKIQKKKGRIFKGRKGSKVDLDPIGMLFLSLTVLCLMLPFMTMFWWRWFLLIIGFSCAGLWIKWEEVYAKMGRFPMVNLRLFKIESYSYGTAIGAIQFLGTTSVFVVTSMVLQQALGLSALQTGLIGLPNAILSGIFAIIGGRFAISHGRECQFGALLLAAVSVAGVIPLAYTSLQLGWSPWLMSIPLALLGLAMGLQGSVNQTVTMMQVPASHGGTAGGFQQTSQRITTAVGNAMITAILFAFVSSEHHATPHEWVLGSAVAFGTISVIVLIATLVAYVFMRRPRAGAMAPSNV</sequence>
<dbReference type="Gene3D" id="1.20.1720.10">
    <property type="entry name" value="Multidrug resistance protein D"/>
    <property type="match status" value="1"/>
</dbReference>
<dbReference type="EMBL" id="JAWNGC010000015">
    <property type="protein sequence ID" value="MDY5155622.1"/>
    <property type="molecule type" value="Genomic_DNA"/>
</dbReference>
<dbReference type="Gene3D" id="1.20.1250.20">
    <property type="entry name" value="MFS general substrate transporter like domains"/>
    <property type="match status" value="1"/>
</dbReference>
<feature type="transmembrane region" description="Helical" evidence="5">
    <location>
        <begin position="57"/>
        <end position="75"/>
    </location>
</feature>
<feature type="transmembrane region" description="Helical" evidence="5">
    <location>
        <begin position="21"/>
        <end position="37"/>
    </location>
</feature>
<protein>
    <submittedName>
        <fullName evidence="7">MFS transporter</fullName>
    </submittedName>
</protein>
<feature type="transmembrane region" description="Helical" evidence="5">
    <location>
        <begin position="475"/>
        <end position="499"/>
    </location>
</feature>
<proteinExistence type="predicted"/>
<evidence type="ECO:0000256" key="4">
    <source>
        <dbReference type="ARBA" id="ARBA00023136"/>
    </source>
</evidence>
<comment type="subcellular location">
    <subcellularLocation>
        <location evidence="1">Cell membrane</location>
        <topology evidence="1">Multi-pass membrane protein</topology>
    </subcellularLocation>
</comment>
<dbReference type="GO" id="GO:0022857">
    <property type="term" value="F:transmembrane transporter activity"/>
    <property type="evidence" value="ECO:0007669"/>
    <property type="project" value="InterPro"/>
</dbReference>
<feature type="transmembrane region" description="Helical" evidence="5">
    <location>
        <begin position="372"/>
        <end position="391"/>
    </location>
</feature>
<feature type="transmembrane region" description="Helical" evidence="5">
    <location>
        <begin position="397"/>
        <end position="415"/>
    </location>
</feature>
<dbReference type="CDD" id="cd17321">
    <property type="entry name" value="MFS_MMR_MDR_like"/>
    <property type="match status" value="1"/>
</dbReference>
<evidence type="ECO:0000313" key="8">
    <source>
        <dbReference type="Proteomes" id="UP001281731"/>
    </source>
</evidence>
<dbReference type="SUPFAM" id="SSF103473">
    <property type="entry name" value="MFS general substrate transporter"/>
    <property type="match status" value="1"/>
</dbReference>
<feature type="transmembrane region" description="Helical" evidence="5">
    <location>
        <begin position="304"/>
        <end position="330"/>
    </location>
</feature>
<evidence type="ECO:0000256" key="1">
    <source>
        <dbReference type="ARBA" id="ARBA00004651"/>
    </source>
</evidence>
<evidence type="ECO:0000256" key="3">
    <source>
        <dbReference type="ARBA" id="ARBA00022989"/>
    </source>
</evidence>
<organism evidence="7 8">
    <name type="scientific">Actinotignum urinale</name>
    <dbReference type="NCBI Taxonomy" id="190146"/>
    <lineage>
        <taxon>Bacteria</taxon>
        <taxon>Bacillati</taxon>
        <taxon>Actinomycetota</taxon>
        <taxon>Actinomycetes</taxon>
        <taxon>Actinomycetales</taxon>
        <taxon>Actinomycetaceae</taxon>
        <taxon>Actinotignum</taxon>
    </lineage>
</organism>
<keyword evidence="2 5" id="KW-0812">Transmembrane</keyword>
<feature type="transmembrane region" description="Helical" evidence="5">
    <location>
        <begin position="237"/>
        <end position="257"/>
    </location>
</feature>
<dbReference type="RefSeq" id="WP_320756743.1">
    <property type="nucleotide sequence ID" value="NZ_JAWNGC010000015.1"/>
</dbReference>
<dbReference type="PANTHER" id="PTHR42718:SF39">
    <property type="entry name" value="ACTINORHODIN TRANSPORTER-RELATED"/>
    <property type="match status" value="1"/>
</dbReference>
<feature type="transmembrane region" description="Helical" evidence="5">
    <location>
        <begin position="446"/>
        <end position="463"/>
    </location>
</feature>
<dbReference type="PROSITE" id="PS50850">
    <property type="entry name" value="MFS"/>
    <property type="match status" value="1"/>
</dbReference>
<accession>A0AAW9HYV9</accession>
<feature type="transmembrane region" description="Helical" evidence="5">
    <location>
        <begin position="145"/>
        <end position="168"/>
    </location>
</feature>
<feature type="domain" description="Major facilitator superfamily (MFS) profile" evidence="6">
    <location>
        <begin position="21"/>
        <end position="504"/>
    </location>
</feature>
<evidence type="ECO:0000256" key="2">
    <source>
        <dbReference type="ARBA" id="ARBA00022692"/>
    </source>
</evidence>
<dbReference type="InterPro" id="IPR036259">
    <property type="entry name" value="MFS_trans_sf"/>
</dbReference>
<dbReference type="InterPro" id="IPR020846">
    <property type="entry name" value="MFS_dom"/>
</dbReference>
<keyword evidence="4 5" id="KW-0472">Membrane</keyword>
<dbReference type="InterPro" id="IPR011701">
    <property type="entry name" value="MFS"/>
</dbReference>
<name>A0AAW9HYV9_9ACTO</name>
<feature type="transmembrane region" description="Helical" evidence="5">
    <location>
        <begin position="87"/>
        <end position="110"/>
    </location>
</feature>
<dbReference type="AlphaFoldDB" id="A0AAW9HYV9"/>
<dbReference type="GO" id="GO:0005886">
    <property type="term" value="C:plasma membrane"/>
    <property type="evidence" value="ECO:0007669"/>
    <property type="project" value="UniProtKB-SubCell"/>
</dbReference>
<feature type="transmembrane region" description="Helical" evidence="5">
    <location>
        <begin position="180"/>
        <end position="201"/>
    </location>
</feature>
<feature type="transmembrane region" description="Helical" evidence="5">
    <location>
        <begin position="263"/>
        <end position="283"/>
    </location>
</feature>
<evidence type="ECO:0000256" key="5">
    <source>
        <dbReference type="SAM" id="Phobius"/>
    </source>
</evidence>